<evidence type="ECO:0000256" key="1">
    <source>
        <dbReference type="ARBA" id="ARBA00004141"/>
    </source>
</evidence>
<feature type="transmembrane region" description="Helical" evidence="7">
    <location>
        <begin position="30"/>
        <end position="53"/>
    </location>
</feature>
<dbReference type="Pfam" id="PF03600">
    <property type="entry name" value="CitMHS"/>
    <property type="match status" value="1"/>
</dbReference>
<dbReference type="InterPro" id="IPR006037">
    <property type="entry name" value="RCK_C"/>
</dbReference>
<feature type="transmembrane region" description="Helical" evidence="7">
    <location>
        <begin position="95"/>
        <end position="125"/>
    </location>
</feature>
<feature type="transmembrane region" description="Helical" evidence="7">
    <location>
        <begin position="495"/>
        <end position="525"/>
    </location>
</feature>
<feature type="transmembrane region" description="Helical" evidence="7">
    <location>
        <begin position="401"/>
        <end position="420"/>
    </location>
</feature>
<evidence type="ECO:0000256" key="5">
    <source>
        <dbReference type="ARBA" id="ARBA00022989"/>
    </source>
</evidence>
<keyword evidence="5 7" id="KW-1133">Transmembrane helix</keyword>
<evidence type="ECO:0000256" key="7">
    <source>
        <dbReference type="SAM" id="Phobius"/>
    </source>
</evidence>
<evidence type="ECO:0000256" key="4">
    <source>
        <dbReference type="ARBA" id="ARBA00022737"/>
    </source>
</evidence>
<dbReference type="GO" id="GO:0006813">
    <property type="term" value="P:potassium ion transport"/>
    <property type="evidence" value="ECO:0007669"/>
    <property type="project" value="InterPro"/>
</dbReference>
<protein>
    <submittedName>
        <fullName evidence="9">SLC13 family permease</fullName>
    </submittedName>
</protein>
<dbReference type="GO" id="GO:0008324">
    <property type="term" value="F:monoatomic cation transmembrane transporter activity"/>
    <property type="evidence" value="ECO:0007669"/>
    <property type="project" value="InterPro"/>
</dbReference>
<feature type="domain" description="RCK C-terminal" evidence="8">
    <location>
        <begin position="208"/>
        <end position="292"/>
    </location>
</feature>
<evidence type="ECO:0000313" key="9">
    <source>
        <dbReference type="EMBL" id="TSJ77744.1"/>
    </source>
</evidence>
<sequence length="598" mass="64202">MTREIAIIFVLLAATMVSFMREKIAPDITALMLFVAIIATGLLSPVKAFSVFANPAPFTVGAMFVLSAALVRCGAIELLSGFVEKSARWSYPVVMFILVMIVAIASAFINNTPVVVVFLPVVLGLARKMNLAPSKLLIPLSYAAVLGGTCTLIGTSTNLVVNGILISKNLPAFSMFELAWLGVPATLIGAVYLAFCGKRLLPTREMLTSILTDEERREYITEAFVQSGSPAIDKTLIDAGLTRAKGIRIIEIVRNGVALYIEPEKVLLKAGDRIILACRPQGIAATRGFAGIDLISELKLGIEQIAAHEGSLVEAVVNPHSGIVGHSVREVNFRQRFRMIVLAVHRKGRNVRERLDTLPLEAGDIVLMMGTDQAIDALRQSDDLMLFDRARVPATSQNKKMPIVLGVIAAVVTTASFNWVPIEVGALAGCVIVCLTGCLKANEAYASIEWNILFLIYGMLAAGLALEQTGAALWLAGHVVDGVQAIVPPDHKAIFVLGALYLVTTILTELLSNNAVAALMVPIAIGIATQLGVNMQPFVMVVMFSASAAFATPIGYQTNTYVYGVGGYRFSDFVKIGVPLNCLCFVTSLIVVPRIWPF</sequence>
<dbReference type="OrthoDB" id="9765532at2"/>
<evidence type="ECO:0000256" key="2">
    <source>
        <dbReference type="ARBA" id="ARBA00022448"/>
    </source>
</evidence>
<evidence type="ECO:0000313" key="10">
    <source>
        <dbReference type="Proteomes" id="UP000315648"/>
    </source>
</evidence>
<dbReference type="PROSITE" id="PS51202">
    <property type="entry name" value="RCK_C"/>
    <property type="match status" value="2"/>
</dbReference>
<name>A0A556QM80_9BACT</name>
<organism evidence="9 10">
    <name type="scientific">Rariglobus hedericola</name>
    <dbReference type="NCBI Taxonomy" id="2597822"/>
    <lineage>
        <taxon>Bacteria</taxon>
        <taxon>Pseudomonadati</taxon>
        <taxon>Verrucomicrobiota</taxon>
        <taxon>Opitutia</taxon>
        <taxon>Opitutales</taxon>
        <taxon>Opitutaceae</taxon>
        <taxon>Rariglobus</taxon>
    </lineage>
</organism>
<keyword evidence="3 7" id="KW-0812">Transmembrane</keyword>
<dbReference type="PANTHER" id="PTHR43652:SF2">
    <property type="entry name" value="BASIC AMINO ACID ANTIPORTER YFCC-RELATED"/>
    <property type="match status" value="1"/>
</dbReference>
<evidence type="ECO:0000259" key="8">
    <source>
        <dbReference type="PROSITE" id="PS51202"/>
    </source>
</evidence>
<evidence type="ECO:0000256" key="3">
    <source>
        <dbReference type="ARBA" id="ARBA00022692"/>
    </source>
</evidence>
<proteinExistence type="predicted"/>
<dbReference type="GO" id="GO:0005886">
    <property type="term" value="C:plasma membrane"/>
    <property type="evidence" value="ECO:0007669"/>
    <property type="project" value="TreeGrafter"/>
</dbReference>
<feature type="domain" description="RCK C-terminal" evidence="8">
    <location>
        <begin position="300"/>
        <end position="384"/>
    </location>
</feature>
<keyword evidence="6 7" id="KW-0472">Membrane</keyword>
<dbReference type="InterPro" id="IPR051679">
    <property type="entry name" value="DASS-Related_Transporters"/>
</dbReference>
<feature type="transmembrane region" description="Helical" evidence="7">
    <location>
        <begin position="576"/>
        <end position="596"/>
    </location>
</feature>
<evidence type="ECO:0000256" key="6">
    <source>
        <dbReference type="ARBA" id="ARBA00023136"/>
    </source>
</evidence>
<dbReference type="SUPFAM" id="SSF116726">
    <property type="entry name" value="TrkA C-terminal domain-like"/>
    <property type="match status" value="2"/>
</dbReference>
<feature type="transmembrane region" description="Helical" evidence="7">
    <location>
        <begin position="426"/>
        <end position="442"/>
    </location>
</feature>
<reference evidence="9 10" key="1">
    <citation type="submission" date="2019-07" db="EMBL/GenBank/DDBJ databases">
        <title>Description of 53C-WASEF.</title>
        <authorList>
            <person name="Pitt A."/>
            <person name="Hahn M.W."/>
        </authorList>
    </citation>
    <scope>NUCLEOTIDE SEQUENCE [LARGE SCALE GENOMIC DNA]</scope>
    <source>
        <strain evidence="9 10">53C-WASEF</strain>
    </source>
</reference>
<dbReference type="PANTHER" id="PTHR43652">
    <property type="entry name" value="BASIC AMINO ACID ANTIPORTER YFCC-RELATED"/>
    <property type="match status" value="1"/>
</dbReference>
<keyword evidence="10" id="KW-1185">Reference proteome</keyword>
<keyword evidence="4" id="KW-0677">Repeat</keyword>
<dbReference type="AlphaFoldDB" id="A0A556QM80"/>
<dbReference type="InterPro" id="IPR004680">
    <property type="entry name" value="Cit_transptr-like_dom"/>
</dbReference>
<dbReference type="Gene3D" id="3.30.70.1450">
    <property type="entry name" value="Regulator of K+ conductance, C-terminal domain"/>
    <property type="match status" value="2"/>
</dbReference>
<dbReference type="Pfam" id="PF02080">
    <property type="entry name" value="TrkA_C"/>
    <property type="match status" value="2"/>
</dbReference>
<keyword evidence="2" id="KW-0813">Transport</keyword>
<comment type="subcellular location">
    <subcellularLocation>
        <location evidence="1">Membrane</location>
        <topology evidence="1">Multi-pass membrane protein</topology>
    </subcellularLocation>
</comment>
<comment type="caution">
    <text evidence="9">The sequence shown here is derived from an EMBL/GenBank/DDBJ whole genome shotgun (WGS) entry which is preliminary data.</text>
</comment>
<feature type="transmembrane region" description="Helical" evidence="7">
    <location>
        <begin position="454"/>
        <end position="475"/>
    </location>
</feature>
<accession>A0A556QM80</accession>
<dbReference type="EMBL" id="VMBG01000001">
    <property type="protein sequence ID" value="TSJ77744.1"/>
    <property type="molecule type" value="Genomic_DNA"/>
</dbReference>
<dbReference type="Proteomes" id="UP000315648">
    <property type="component" value="Unassembled WGS sequence"/>
</dbReference>
<feature type="transmembrane region" description="Helical" evidence="7">
    <location>
        <begin position="537"/>
        <end position="556"/>
    </location>
</feature>
<feature type="transmembrane region" description="Helical" evidence="7">
    <location>
        <begin position="137"/>
        <end position="166"/>
    </location>
</feature>
<gene>
    <name evidence="9" type="ORF">FPL22_00085</name>
</gene>
<dbReference type="InterPro" id="IPR036721">
    <property type="entry name" value="RCK_C_sf"/>
</dbReference>
<dbReference type="RefSeq" id="WP_144228086.1">
    <property type="nucleotide sequence ID" value="NZ_CBCRVV010000001.1"/>
</dbReference>
<feature type="transmembrane region" description="Helical" evidence="7">
    <location>
        <begin position="178"/>
        <end position="196"/>
    </location>
</feature>
<feature type="transmembrane region" description="Helical" evidence="7">
    <location>
        <begin position="60"/>
        <end position="83"/>
    </location>
</feature>